<gene>
    <name evidence="5" type="ORF">DMN91_011280</name>
</gene>
<feature type="chain" id="PRO_5018047697" evidence="4">
    <location>
        <begin position="24"/>
        <end position="81"/>
    </location>
</feature>
<accession>A0A3L8DA69</accession>
<dbReference type="Pfam" id="PF17499">
    <property type="entry name" value="Pilosulin"/>
    <property type="match status" value="1"/>
</dbReference>
<comment type="caution">
    <text evidence="5">The sequence shown here is derived from an EMBL/GenBank/DDBJ whole genome shotgun (WGS) entry which is preliminary data.</text>
</comment>
<dbReference type="Proteomes" id="UP000279307">
    <property type="component" value="Chromosome 11"/>
</dbReference>
<evidence type="ECO:0000256" key="2">
    <source>
        <dbReference type="ARBA" id="ARBA00022525"/>
    </source>
</evidence>
<reference evidence="5" key="2">
    <citation type="submission" date="2018-07" db="EMBL/GenBank/DDBJ databases">
        <authorList>
            <person name="Mckenzie S.K."/>
            <person name="Kronauer D.J.C."/>
        </authorList>
    </citation>
    <scope>NUCLEOTIDE SEQUENCE</scope>
    <source>
        <strain evidence="5">Clonal line C1</strain>
    </source>
</reference>
<dbReference type="GO" id="GO:0005576">
    <property type="term" value="C:extracellular region"/>
    <property type="evidence" value="ECO:0007669"/>
    <property type="project" value="UniProtKB-SubCell"/>
</dbReference>
<keyword evidence="3 4" id="KW-0732">Signal</keyword>
<reference evidence="5" key="1">
    <citation type="journal article" date="2018" name="Genome Res.">
        <title>The genomic architecture and molecular evolution of ant odorant receptors.</title>
        <authorList>
            <person name="McKenzie S.K."/>
            <person name="Kronauer D.J.C."/>
        </authorList>
    </citation>
    <scope>NUCLEOTIDE SEQUENCE [LARGE SCALE GENOMIC DNA]</scope>
    <source>
        <strain evidence="5">Clonal line C1</strain>
    </source>
</reference>
<evidence type="ECO:0000256" key="4">
    <source>
        <dbReference type="SAM" id="SignalP"/>
    </source>
</evidence>
<keyword evidence="2" id="KW-0964">Secreted</keyword>
<feature type="signal peptide" evidence="4">
    <location>
        <begin position="1"/>
        <end position="23"/>
    </location>
</feature>
<name>A0A3L8DA69_OOCBI</name>
<proteinExistence type="predicted"/>
<evidence type="ECO:0000313" key="5">
    <source>
        <dbReference type="EMBL" id="RLU17211.1"/>
    </source>
</evidence>
<sequence length="81" mass="8546">MKPLCFSLALAVIFVFTIVHAEAKPLADADADADAYADADADADPGIGALFKLIARVALKLIRKIAPHVGMEVAQQTVLNN</sequence>
<evidence type="ECO:0000256" key="1">
    <source>
        <dbReference type="ARBA" id="ARBA00004613"/>
    </source>
</evidence>
<dbReference type="EMBL" id="QOIP01000011">
    <property type="protein sequence ID" value="RLU17211.1"/>
    <property type="molecule type" value="Genomic_DNA"/>
</dbReference>
<dbReference type="InterPro" id="IPR049518">
    <property type="entry name" value="Pilosulin"/>
</dbReference>
<dbReference type="AlphaFoldDB" id="A0A3L8DA69"/>
<comment type="subcellular location">
    <subcellularLocation>
        <location evidence="1">Secreted</location>
    </subcellularLocation>
</comment>
<evidence type="ECO:0000256" key="3">
    <source>
        <dbReference type="ARBA" id="ARBA00022729"/>
    </source>
</evidence>
<organism evidence="5">
    <name type="scientific">Ooceraea biroi</name>
    <name type="common">Clonal raider ant</name>
    <name type="synonym">Cerapachys biroi</name>
    <dbReference type="NCBI Taxonomy" id="2015173"/>
    <lineage>
        <taxon>Eukaryota</taxon>
        <taxon>Metazoa</taxon>
        <taxon>Ecdysozoa</taxon>
        <taxon>Arthropoda</taxon>
        <taxon>Hexapoda</taxon>
        <taxon>Insecta</taxon>
        <taxon>Pterygota</taxon>
        <taxon>Neoptera</taxon>
        <taxon>Endopterygota</taxon>
        <taxon>Hymenoptera</taxon>
        <taxon>Apocrita</taxon>
        <taxon>Aculeata</taxon>
        <taxon>Formicoidea</taxon>
        <taxon>Formicidae</taxon>
        <taxon>Dorylinae</taxon>
        <taxon>Ooceraea</taxon>
    </lineage>
</organism>
<protein>
    <submittedName>
        <fullName evidence="5">Uncharacterized protein</fullName>
    </submittedName>
</protein>